<proteinExistence type="predicted"/>
<evidence type="ECO:0000313" key="2">
    <source>
        <dbReference type="EMBL" id="MDF0602940.1"/>
    </source>
</evidence>
<protein>
    <submittedName>
        <fullName evidence="2">Apolipoprotein acyltransferase</fullName>
    </submittedName>
</protein>
<dbReference type="AlphaFoldDB" id="A0AAE3NXU5"/>
<feature type="transmembrane region" description="Helical" evidence="1">
    <location>
        <begin position="33"/>
        <end position="54"/>
    </location>
</feature>
<organism evidence="2 3">
    <name type="scientific">Psychromarinibacter sediminicola</name>
    <dbReference type="NCBI Taxonomy" id="3033385"/>
    <lineage>
        <taxon>Bacteria</taxon>
        <taxon>Pseudomonadati</taxon>
        <taxon>Pseudomonadota</taxon>
        <taxon>Alphaproteobacteria</taxon>
        <taxon>Rhodobacterales</taxon>
        <taxon>Paracoccaceae</taxon>
        <taxon>Psychromarinibacter</taxon>
    </lineage>
</organism>
<dbReference type="RefSeq" id="WP_275569064.1">
    <property type="nucleotide sequence ID" value="NZ_JARGYC010000067.1"/>
</dbReference>
<gene>
    <name evidence="2" type="ORF">P1J78_19530</name>
</gene>
<keyword evidence="1" id="KW-0812">Transmembrane</keyword>
<keyword evidence="2" id="KW-0808">Transferase</keyword>
<evidence type="ECO:0000256" key="1">
    <source>
        <dbReference type="SAM" id="Phobius"/>
    </source>
</evidence>
<reference evidence="2" key="1">
    <citation type="submission" date="2023-03" db="EMBL/GenBank/DDBJ databases">
        <title>Multiphase analysis and comparison of six strains from genera Psychromarinibacter, Lutimaribacter, and Maritimibacter, including a novel species: Psychromarinibacter sediminicola sp. nov.</title>
        <authorList>
            <person name="Wang Y.-H."/>
            <person name="Ye M.-Q."/>
            <person name="Du Z.-J."/>
        </authorList>
    </citation>
    <scope>NUCLEOTIDE SEQUENCE</scope>
    <source>
        <strain evidence="2">C21-152</strain>
    </source>
</reference>
<name>A0AAE3NXU5_9RHOB</name>
<sequence length="55" mass="5632">MIVIAAAIFGALLGVMTARRHKGNAKDQAQYAAGFGIAFALLGFVVTIVIGRLAG</sequence>
<dbReference type="GO" id="GO:0016746">
    <property type="term" value="F:acyltransferase activity"/>
    <property type="evidence" value="ECO:0007669"/>
    <property type="project" value="UniProtKB-KW"/>
</dbReference>
<comment type="caution">
    <text evidence="2">The sequence shown here is derived from an EMBL/GenBank/DDBJ whole genome shotgun (WGS) entry which is preliminary data.</text>
</comment>
<evidence type="ECO:0000313" key="3">
    <source>
        <dbReference type="Proteomes" id="UP001220964"/>
    </source>
</evidence>
<keyword evidence="2" id="KW-0012">Acyltransferase</keyword>
<dbReference type="Proteomes" id="UP001220964">
    <property type="component" value="Unassembled WGS sequence"/>
</dbReference>
<keyword evidence="1" id="KW-1133">Transmembrane helix</keyword>
<accession>A0AAE3NXU5</accession>
<keyword evidence="1" id="KW-0472">Membrane</keyword>
<dbReference type="EMBL" id="JARGYC010000067">
    <property type="protein sequence ID" value="MDF0602940.1"/>
    <property type="molecule type" value="Genomic_DNA"/>
</dbReference>
<keyword evidence="3" id="KW-1185">Reference proteome</keyword>